<keyword evidence="2" id="KW-1185">Reference proteome</keyword>
<sequence>MAARVAVISPVMISNSIIPAAVGSRLGVEVIQAEVGANVVGDAVADMGTFPVRVRMFIHNLLGIIRTLMVGTPLGNINNSGKPLLYPIQPYQETGTLTETCVRVFLEAHLTL</sequence>
<gene>
    <name evidence="1" type="ORF">L2E82_45309</name>
</gene>
<organism evidence="1 2">
    <name type="scientific">Cichorium intybus</name>
    <name type="common">Chicory</name>
    <dbReference type="NCBI Taxonomy" id="13427"/>
    <lineage>
        <taxon>Eukaryota</taxon>
        <taxon>Viridiplantae</taxon>
        <taxon>Streptophyta</taxon>
        <taxon>Embryophyta</taxon>
        <taxon>Tracheophyta</taxon>
        <taxon>Spermatophyta</taxon>
        <taxon>Magnoliopsida</taxon>
        <taxon>eudicotyledons</taxon>
        <taxon>Gunneridae</taxon>
        <taxon>Pentapetalae</taxon>
        <taxon>asterids</taxon>
        <taxon>campanulids</taxon>
        <taxon>Asterales</taxon>
        <taxon>Asteraceae</taxon>
        <taxon>Cichorioideae</taxon>
        <taxon>Cichorieae</taxon>
        <taxon>Cichoriinae</taxon>
        <taxon>Cichorium</taxon>
    </lineage>
</organism>
<evidence type="ECO:0000313" key="2">
    <source>
        <dbReference type="Proteomes" id="UP001055811"/>
    </source>
</evidence>
<dbReference type="Proteomes" id="UP001055811">
    <property type="component" value="Linkage Group LG08"/>
</dbReference>
<dbReference type="EMBL" id="CM042016">
    <property type="protein sequence ID" value="KAI3700672.1"/>
    <property type="molecule type" value="Genomic_DNA"/>
</dbReference>
<reference evidence="1 2" key="2">
    <citation type="journal article" date="2022" name="Mol. Ecol. Resour.">
        <title>The genomes of chicory, endive, great burdock and yacon provide insights into Asteraceae paleo-polyploidization history and plant inulin production.</title>
        <authorList>
            <person name="Fan W."/>
            <person name="Wang S."/>
            <person name="Wang H."/>
            <person name="Wang A."/>
            <person name="Jiang F."/>
            <person name="Liu H."/>
            <person name="Zhao H."/>
            <person name="Xu D."/>
            <person name="Zhang Y."/>
        </authorList>
    </citation>
    <scope>NUCLEOTIDE SEQUENCE [LARGE SCALE GENOMIC DNA]</scope>
    <source>
        <strain evidence="2">cv. Punajuju</strain>
        <tissue evidence="1">Leaves</tissue>
    </source>
</reference>
<accession>A0ACB8ZRM7</accession>
<name>A0ACB8ZRM7_CICIN</name>
<proteinExistence type="predicted"/>
<reference evidence="2" key="1">
    <citation type="journal article" date="2022" name="Mol. Ecol. Resour.">
        <title>The genomes of chicory, endive, great burdock and yacon provide insights into Asteraceae palaeo-polyploidization history and plant inulin production.</title>
        <authorList>
            <person name="Fan W."/>
            <person name="Wang S."/>
            <person name="Wang H."/>
            <person name="Wang A."/>
            <person name="Jiang F."/>
            <person name="Liu H."/>
            <person name="Zhao H."/>
            <person name="Xu D."/>
            <person name="Zhang Y."/>
        </authorList>
    </citation>
    <scope>NUCLEOTIDE SEQUENCE [LARGE SCALE GENOMIC DNA]</scope>
    <source>
        <strain evidence="2">cv. Punajuju</strain>
    </source>
</reference>
<protein>
    <submittedName>
        <fullName evidence="1">Uncharacterized protein</fullName>
    </submittedName>
</protein>
<evidence type="ECO:0000313" key="1">
    <source>
        <dbReference type="EMBL" id="KAI3700672.1"/>
    </source>
</evidence>
<comment type="caution">
    <text evidence="1">The sequence shown here is derived from an EMBL/GenBank/DDBJ whole genome shotgun (WGS) entry which is preliminary data.</text>
</comment>